<evidence type="ECO:0000259" key="17">
    <source>
        <dbReference type="PROSITE" id="PS50857"/>
    </source>
</evidence>
<dbReference type="CDD" id="cd13919">
    <property type="entry name" value="CuRO_HCO_II_like_5"/>
    <property type="match status" value="1"/>
</dbReference>
<dbReference type="PROSITE" id="PS50857">
    <property type="entry name" value="COX2_CUA"/>
    <property type="match status" value="1"/>
</dbReference>
<evidence type="ECO:0000256" key="14">
    <source>
        <dbReference type="RuleBase" id="RU000456"/>
    </source>
</evidence>
<keyword evidence="5 14" id="KW-0812">Transmembrane</keyword>
<dbReference type="PROSITE" id="PS00078">
    <property type="entry name" value="COX2"/>
    <property type="match status" value="1"/>
</dbReference>
<evidence type="ECO:0000256" key="15">
    <source>
        <dbReference type="RuleBase" id="RU004024"/>
    </source>
</evidence>
<evidence type="ECO:0000256" key="8">
    <source>
        <dbReference type="ARBA" id="ARBA00022982"/>
    </source>
</evidence>
<evidence type="ECO:0000256" key="11">
    <source>
        <dbReference type="ARBA" id="ARBA00023136"/>
    </source>
</evidence>
<feature type="transmembrane region" description="Helical" evidence="16">
    <location>
        <begin position="113"/>
        <end position="132"/>
    </location>
</feature>
<evidence type="ECO:0000256" key="3">
    <source>
        <dbReference type="ARBA" id="ARBA00022448"/>
    </source>
</evidence>
<dbReference type="InterPro" id="IPR014222">
    <property type="entry name" value="Cyt_c_oxidase_su2"/>
</dbReference>
<organism evidence="18 19">
    <name type="scientific">Propioniciclava coleopterorum</name>
    <dbReference type="NCBI Taxonomy" id="2714937"/>
    <lineage>
        <taxon>Bacteria</taxon>
        <taxon>Bacillati</taxon>
        <taxon>Actinomycetota</taxon>
        <taxon>Actinomycetes</taxon>
        <taxon>Propionibacteriales</taxon>
        <taxon>Propionibacteriaceae</taxon>
        <taxon>Propioniciclava</taxon>
    </lineage>
</organism>
<evidence type="ECO:0000256" key="13">
    <source>
        <dbReference type="ARBA" id="ARBA00047816"/>
    </source>
</evidence>
<dbReference type="NCBIfam" id="TIGR02866">
    <property type="entry name" value="CoxB"/>
    <property type="match status" value="1"/>
</dbReference>
<dbReference type="InterPro" id="IPR008972">
    <property type="entry name" value="Cupredoxin"/>
</dbReference>
<keyword evidence="3 14" id="KW-0813">Transport</keyword>
<evidence type="ECO:0000256" key="6">
    <source>
        <dbReference type="ARBA" id="ARBA00022723"/>
    </source>
</evidence>
<dbReference type="GO" id="GO:0004129">
    <property type="term" value="F:cytochrome-c oxidase activity"/>
    <property type="evidence" value="ECO:0007669"/>
    <property type="project" value="UniProtKB-EC"/>
</dbReference>
<evidence type="ECO:0000256" key="16">
    <source>
        <dbReference type="SAM" id="Phobius"/>
    </source>
</evidence>
<comment type="function">
    <text evidence="12 15">Subunits I and II form the functional core of the enzyme complex. Electrons originating in cytochrome c are transferred via heme a and Cu(A) to the binuclear center formed by heme a3 and Cu(B).</text>
</comment>
<evidence type="ECO:0000256" key="2">
    <source>
        <dbReference type="ARBA" id="ARBA00007866"/>
    </source>
</evidence>
<keyword evidence="10 15" id="KW-0186">Copper</keyword>
<comment type="cofactor">
    <cofactor evidence="15">
        <name>Cu cation</name>
        <dbReference type="ChEBI" id="CHEBI:23378"/>
    </cofactor>
    <text evidence="15">Binds a copper A center.</text>
</comment>
<keyword evidence="6 15" id="KW-0479">Metal-binding</keyword>
<dbReference type="Pfam" id="PF02790">
    <property type="entry name" value="COX2_TM"/>
    <property type="match status" value="1"/>
</dbReference>
<sequence length="294" mass="32470">MLWTGRRPREGCDVAPNRTRFARRAVAAVAAVGGALALSGCSQATLEQWTRWGLPEAATDRAPFIGNLWNGAWIASMVIGVLVWGLIGYAIIRFRRRSHDEAPKQTQYHLPMEILYTLVPFLIIGVLFFFTVQAQNGVLAKAADGDVHEIDVIGQKWSWTFNYREADNPAIGSDAHTVGTIETIPTLYLPLNKPVRFNLESADVIHSFWVPDFYFKLDVIPGHPNSFDVTPTKEGEFLGKCAELCGTYHAQMVFHVKVLPEAEYEAQIKQLAASGQTGDLVAPSFPSTGPKKEG</sequence>
<dbReference type="Gene3D" id="1.10.287.90">
    <property type="match status" value="1"/>
</dbReference>
<dbReference type="GO" id="GO:0005886">
    <property type="term" value="C:plasma membrane"/>
    <property type="evidence" value="ECO:0007669"/>
    <property type="project" value="UniProtKB-SubCell"/>
</dbReference>
<accession>A0A6G7YAX8</accession>
<proteinExistence type="inferred from homology"/>
<evidence type="ECO:0000256" key="4">
    <source>
        <dbReference type="ARBA" id="ARBA00022660"/>
    </source>
</evidence>
<evidence type="ECO:0000256" key="1">
    <source>
        <dbReference type="ARBA" id="ARBA00004141"/>
    </source>
</evidence>
<keyword evidence="18" id="KW-0560">Oxidoreductase</keyword>
<protein>
    <recommendedName>
        <fullName evidence="15">Cytochrome c oxidase subunit 2</fullName>
        <ecNumber evidence="15">7.1.1.9</ecNumber>
    </recommendedName>
</protein>
<dbReference type="GO" id="GO:0016491">
    <property type="term" value="F:oxidoreductase activity"/>
    <property type="evidence" value="ECO:0007669"/>
    <property type="project" value="UniProtKB-KW"/>
</dbReference>
<reference evidence="18 19" key="1">
    <citation type="submission" date="2020-03" db="EMBL/GenBank/DDBJ databases">
        <title>Propioniciclava sp. nov., isolated from Hydrophilus acuminatus.</title>
        <authorList>
            <person name="Hyun D.-W."/>
            <person name="Bae J.-W."/>
        </authorList>
    </citation>
    <scope>NUCLEOTIDE SEQUENCE [LARGE SCALE GENOMIC DNA]</scope>
    <source>
        <strain evidence="18 19">HDW11</strain>
    </source>
</reference>
<comment type="catalytic activity">
    <reaction evidence="13 15">
        <text>4 Fe(II)-[cytochrome c] + O2 + 8 H(+)(in) = 4 Fe(III)-[cytochrome c] + 2 H2O + 4 H(+)(out)</text>
        <dbReference type="Rhea" id="RHEA:11436"/>
        <dbReference type="Rhea" id="RHEA-COMP:10350"/>
        <dbReference type="Rhea" id="RHEA-COMP:14399"/>
        <dbReference type="ChEBI" id="CHEBI:15377"/>
        <dbReference type="ChEBI" id="CHEBI:15378"/>
        <dbReference type="ChEBI" id="CHEBI:15379"/>
        <dbReference type="ChEBI" id="CHEBI:29033"/>
        <dbReference type="ChEBI" id="CHEBI:29034"/>
        <dbReference type="EC" id="7.1.1.9"/>
    </reaction>
</comment>
<dbReference type="InterPro" id="IPR045187">
    <property type="entry name" value="CcO_II"/>
</dbReference>
<dbReference type="InterPro" id="IPR011759">
    <property type="entry name" value="Cyt_c_oxidase_su2_TM_dom"/>
</dbReference>
<gene>
    <name evidence="18" type="primary">coxB</name>
    <name evidence="18" type="ORF">G7070_12360</name>
</gene>
<comment type="subcellular location">
    <subcellularLocation>
        <location evidence="14">Cell membrane</location>
        <topology evidence="14">Multi-pass membrane protein</topology>
    </subcellularLocation>
    <subcellularLocation>
        <location evidence="1">Membrane</location>
        <topology evidence="1">Multi-pass membrane protein</topology>
    </subcellularLocation>
</comment>
<keyword evidence="11 16" id="KW-0472">Membrane</keyword>
<dbReference type="PANTHER" id="PTHR22888">
    <property type="entry name" value="CYTOCHROME C OXIDASE, SUBUNIT II"/>
    <property type="match status" value="1"/>
</dbReference>
<dbReference type="InterPro" id="IPR002429">
    <property type="entry name" value="CcO_II-like_C"/>
</dbReference>
<evidence type="ECO:0000313" key="18">
    <source>
        <dbReference type="EMBL" id="QIK73955.1"/>
    </source>
</evidence>
<dbReference type="EC" id="7.1.1.9" evidence="15"/>
<dbReference type="PRINTS" id="PR01166">
    <property type="entry name" value="CYCOXIDASEII"/>
</dbReference>
<keyword evidence="8 14" id="KW-0249">Electron transport</keyword>
<evidence type="ECO:0000313" key="19">
    <source>
        <dbReference type="Proteomes" id="UP000501058"/>
    </source>
</evidence>
<comment type="similarity">
    <text evidence="2 14">Belongs to the cytochrome c oxidase subunit 2 family.</text>
</comment>
<evidence type="ECO:0000256" key="7">
    <source>
        <dbReference type="ARBA" id="ARBA00022967"/>
    </source>
</evidence>
<evidence type="ECO:0000256" key="9">
    <source>
        <dbReference type="ARBA" id="ARBA00022989"/>
    </source>
</evidence>
<evidence type="ECO:0000256" key="5">
    <source>
        <dbReference type="ARBA" id="ARBA00022692"/>
    </source>
</evidence>
<dbReference type="EMBL" id="CP049865">
    <property type="protein sequence ID" value="QIK73955.1"/>
    <property type="molecule type" value="Genomic_DNA"/>
</dbReference>
<dbReference type="GO" id="GO:0005507">
    <property type="term" value="F:copper ion binding"/>
    <property type="evidence" value="ECO:0007669"/>
    <property type="project" value="InterPro"/>
</dbReference>
<dbReference type="Pfam" id="PF00116">
    <property type="entry name" value="COX2"/>
    <property type="match status" value="1"/>
</dbReference>
<dbReference type="InterPro" id="IPR001505">
    <property type="entry name" value="Copper_CuA"/>
</dbReference>
<keyword evidence="9 16" id="KW-1133">Transmembrane helix</keyword>
<dbReference type="GO" id="GO:0042773">
    <property type="term" value="P:ATP synthesis coupled electron transport"/>
    <property type="evidence" value="ECO:0007669"/>
    <property type="project" value="TreeGrafter"/>
</dbReference>
<evidence type="ECO:0000256" key="10">
    <source>
        <dbReference type="ARBA" id="ARBA00023008"/>
    </source>
</evidence>
<dbReference type="SUPFAM" id="SSF81464">
    <property type="entry name" value="Cytochrome c oxidase subunit II-like, transmembrane region"/>
    <property type="match status" value="1"/>
</dbReference>
<dbReference type="InterPro" id="IPR036257">
    <property type="entry name" value="Cyt_c_oxidase_su2_TM_sf"/>
</dbReference>
<dbReference type="PANTHER" id="PTHR22888:SF9">
    <property type="entry name" value="CYTOCHROME C OXIDASE SUBUNIT 2"/>
    <property type="match status" value="1"/>
</dbReference>
<dbReference type="Proteomes" id="UP000501058">
    <property type="component" value="Chromosome"/>
</dbReference>
<keyword evidence="7" id="KW-1278">Translocase</keyword>
<name>A0A6G7YAX8_9ACTN</name>
<feature type="domain" description="Cytochrome oxidase subunit II copper A binding" evidence="17">
    <location>
        <begin position="145"/>
        <end position="270"/>
    </location>
</feature>
<dbReference type="SUPFAM" id="SSF49503">
    <property type="entry name" value="Cupredoxins"/>
    <property type="match status" value="1"/>
</dbReference>
<dbReference type="AlphaFoldDB" id="A0A6G7YAX8"/>
<evidence type="ECO:0000256" key="12">
    <source>
        <dbReference type="ARBA" id="ARBA00024688"/>
    </source>
</evidence>
<dbReference type="Gene3D" id="2.60.40.420">
    <property type="entry name" value="Cupredoxins - blue copper proteins"/>
    <property type="match status" value="1"/>
</dbReference>
<keyword evidence="4 14" id="KW-0679">Respiratory chain</keyword>
<feature type="transmembrane region" description="Helical" evidence="16">
    <location>
        <begin position="68"/>
        <end position="92"/>
    </location>
</feature>
<keyword evidence="19" id="KW-1185">Reference proteome</keyword>
<dbReference type="KEGG" id="prv:G7070_12360"/>